<name>A0ACC2LW80_PERAE</name>
<dbReference type="EMBL" id="CM056811">
    <property type="protein sequence ID" value="KAJ8637172.1"/>
    <property type="molecule type" value="Genomic_DNA"/>
</dbReference>
<accession>A0ACC2LW80</accession>
<proteinExistence type="predicted"/>
<organism evidence="1 2">
    <name type="scientific">Persea americana</name>
    <name type="common">Avocado</name>
    <dbReference type="NCBI Taxonomy" id="3435"/>
    <lineage>
        <taxon>Eukaryota</taxon>
        <taxon>Viridiplantae</taxon>
        <taxon>Streptophyta</taxon>
        <taxon>Embryophyta</taxon>
        <taxon>Tracheophyta</taxon>
        <taxon>Spermatophyta</taxon>
        <taxon>Magnoliopsida</taxon>
        <taxon>Magnoliidae</taxon>
        <taxon>Laurales</taxon>
        <taxon>Lauraceae</taxon>
        <taxon>Persea</taxon>
    </lineage>
</organism>
<evidence type="ECO:0000313" key="2">
    <source>
        <dbReference type="Proteomes" id="UP001234297"/>
    </source>
</evidence>
<evidence type="ECO:0000313" key="1">
    <source>
        <dbReference type="EMBL" id="KAJ8637172.1"/>
    </source>
</evidence>
<keyword evidence="2" id="KW-1185">Reference proteome</keyword>
<dbReference type="Proteomes" id="UP001234297">
    <property type="component" value="Chromosome 3"/>
</dbReference>
<gene>
    <name evidence="1" type="ORF">MRB53_011439</name>
</gene>
<reference evidence="1 2" key="1">
    <citation type="journal article" date="2022" name="Hortic Res">
        <title>A haplotype resolved chromosomal level avocado genome allows analysis of novel avocado genes.</title>
        <authorList>
            <person name="Nath O."/>
            <person name="Fletcher S.J."/>
            <person name="Hayward A."/>
            <person name="Shaw L.M."/>
            <person name="Masouleh A.K."/>
            <person name="Furtado A."/>
            <person name="Henry R.J."/>
            <person name="Mitter N."/>
        </authorList>
    </citation>
    <scope>NUCLEOTIDE SEQUENCE [LARGE SCALE GENOMIC DNA]</scope>
    <source>
        <strain evidence="2">cv. Hass</strain>
    </source>
</reference>
<protein>
    <submittedName>
        <fullName evidence="1">Uncharacterized protein</fullName>
    </submittedName>
</protein>
<comment type="caution">
    <text evidence="1">The sequence shown here is derived from an EMBL/GenBank/DDBJ whole genome shotgun (WGS) entry which is preliminary data.</text>
</comment>
<sequence length="1444" mass="159989">MQSPSHPNAHPSQIAIASSQHPKTKPEEEDEEDDDVDFNPLLRQTPSPEASSSLSSEAEAEPDVIQTPIPMPTPESPQSKPDSTPNLPARSGNREDEDEEESVMRSNSETRVSEERKSIGQEYRSEEDEEEEDAICRRTRARYSLENFSLDVLESFLQETDDEDDLHNVDDEAEYRKFLAAVLQDGDGDGGEAVGSGDGGGEEDDDEENDADFEVEIEEALMESDADESNKGKEGREESDGGRGELRRPETRQKRRQKDSPGQSGRKLLGQAKIPLRPLLPLNGDELPRLPQEGVLHCPPSMPQFGQLGFTASQIGQLHCLIHEHVQLLVQVYTLCVSESSKHHIACDAQKMMLELVSKRDEALAWRKHPYPGFCFQPPYVHPSVVEEHPRLRSLCSFNASDVHKDCGDVDTLDCNMIVSHQAAPPAAHLDDQNFHGTDVGRCPNAEDSIWTPQIRGPVMSVLDVAPLSLVGRYMTDVSMAMQEFNQRRVGNGYDTSHFEREPLFPLPHVSTQTDGTNNEDVRGLAPTGSDADPSHLTGQVQHEPKKSLAATLVESTKKQSVALVPREIVSLARRFFPLFNIALFPHKPPSPAVANRVLFTDAEDGLLAMGLMEYNNDWKAIQQRFLPCKSENQIFVRQKNRSSSKAPENPIKAVRRMKTSPLTAEEQARIHEGLKVYKLDWMSVWKFFVPYRDPSLLPRQWRIALGTQKSYKTSEAAKAKRRVYESMRRKSKKGATNGQSVAENEVDNADGGNNSADGNMDDEDEAYVHEAFLAEWTPRNSKLMPSELPFSNMSNGNLQSGIMLPQQGMQITENRFDGMGEYGECGPMHGFMSASKFSGDLQRMSQFTYHQFSASYTANQQAPNWKSKSSCSQFNLRPYRMRKNNIVKCVKLAPDLPPVNLPPSVRVISQSAFKSYQCESSISRIRAGTENSVSSLPSVAKSGATTVNAGRNRNAVPKITGKSSHSQDPRTAIQPSTEESGAESDLQMHPLLFQAPEDGCLPYSLMNYSNSSSSTFSFFLGTPLQTNLDLLSKSQQAGGATDHFHPALRSKEAPSNLCTIDFHPLLQSADSINCEPEPLQGTCVQIPNPSNSSLSAPMVIDRQWATNTTLTNPYEKASELDLDIHLSSAASREVMGRRHRFEHRSNGSSTRAREDGTIEENQQEESRTKADSSTHVMDAHELALSSNGISRLTEDNLDEQSNPGIVMEQEELSDSDEDVGDVEFECEEMADSEGEGLGYRELDNLQNKELPSVALEEERTSTDANNGSESILMRCDPKKNILVGSSNTYSQKLVSTAKSKNIGSSTQSNSGSCTLGRSSSTLKRERRNRGYRDAGSVVQSRPVRSSKRKPNVDRVAVHSQEVPQLVLNPTTAECSTTITSTKKPKKRVCRSNPEGVEMGNYKHVSSENMVDHPDDCGMRDGQKMLNPTTVDPFPPNAKEQTDT</sequence>